<dbReference type="AlphaFoldDB" id="A0A4U1G504"/>
<evidence type="ECO:0000313" key="2">
    <source>
        <dbReference type="Proteomes" id="UP000309594"/>
    </source>
</evidence>
<proteinExistence type="predicted"/>
<gene>
    <name evidence="1" type="ORF">FBD94_20675</name>
</gene>
<organism evidence="1 2">
    <name type="scientific">Pedobacter hiemivivus</name>
    <dbReference type="NCBI Taxonomy" id="2530454"/>
    <lineage>
        <taxon>Bacteria</taxon>
        <taxon>Pseudomonadati</taxon>
        <taxon>Bacteroidota</taxon>
        <taxon>Sphingobacteriia</taxon>
        <taxon>Sphingobacteriales</taxon>
        <taxon>Sphingobacteriaceae</taxon>
        <taxon>Pedobacter</taxon>
    </lineage>
</organism>
<comment type="caution">
    <text evidence="1">The sequence shown here is derived from an EMBL/GenBank/DDBJ whole genome shotgun (WGS) entry which is preliminary data.</text>
</comment>
<accession>A0A4U1G504</accession>
<name>A0A4U1G504_9SPHI</name>
<dbReference type="EMBL" id="SWDX01000009">
    <property type="protein sequence ID" value="TKC57690.1"/>
    <property type="molecule type" value="Genomic_DNA"/>
</dbReference>
<dbReference type="Proteomes" id="UP000309594">
    <property type="component" value="Unassembled WGS sequence"/>
</dbReference>
<evidence type="ECO:0000313" key="1">
    <source>
        <dbReference type="EMBL" id="TKC57690.1"/>
    </source>
</evidence>
<reference evidence="1 2" key="1">
    <citation type="submission" date="2019-04" db="EMBL/GenBank/DDBJ databases">
        <title>Pedobacter sp. RP-1-16 sp. nov., isolated from Arctic soil.</title>
        <authorList>
            <person name="Dahal R.H."/>
            <person name="Kim D.-U."/>
        </authorList>
    </citation>
    <scope>NUCLEOTIDE SEQUENCE [LARGE SCALE GENOMIC DNA]</scope>
    <source>
        <strain evidence="1 2">RP-1-16</strain>
    </source>
</reference>
<sequence length="253" mass="29207">MTKTLLKEADRFRGYQMSTDKVDRETKYVQSSDAEDHLLCSSCEGYFSLLETIMCNGTHNALWDVRKKDWFEWQEVDDGSLATVNRVDGFTFRLFVSSIIWRCGISKSYVASRFFLDTQIEKQLRSILVEYKSIKSSELVSKVKGSTISFPFSFSLAAIRDIEEVNGKIVFLHPSSATEGYFILNSYILTYSFEDEKGVKELINSCTSNDTIKILFVGSNLWNQLHDKLVVKFGNKALDYLKREDKEYFGIRR</sequence>
<protein>
    <submittedName>
        <fullName evidence="1">Uncharacterized protein</fullName>
    </submittedName>
</protein>